<sequence>MNKIRPLGYRVVVNTKTPSGIVIPDTAAEKQDQGTPSAPVSVTAPVPRYPWMSGWAIGFCSASTPASRSRLTMRT</sequence>
<name>A0A143WNG5_TREPR</name>
<dbReference type="Proteomes" id="UP000075242">
    <property type="component" value="Chromosome I"/>
</dbReference>
<evidence type="ECO:0000313" key="3">
    <source>
        <dbReference type="EMBL" id="CUX76679.1"/>
    </source>
</evidence>
<evidence type="ECO:0000256" key="2">
    <source>
        <dbReference type="ARBA" id="ARBA00023186"/>
    </source>
</evidence>
<dbReference type="SUPFAM" id="SSF50129">
    <property type="entry name" value="GroES-like"/>
    <property type="match status" value="1"/>
</dbReference>
<keyword evidence="2" id="KW-0143">Chaperone</keyword>
<proteinExistence type="inferred from homology"/>
<dbReference type="InterPro" id="IPR020818">
    <property type="entry name" value="Chaperonin_GroES"/>
</dbReference>
<dbReference type="GO" id="GO:0005524">
    <property type="term" value="F:ATP binding"/>
    <property type="evidence" value="ECO:0007669"/>
    <property type="project" value="InterPro"/>
</dbReference>
<dbReference type="Gene3D" id="2.30.33.40">
    <property type="entry name" value="GroES chaperonin"/>
    <property type="match status" value="1"/>
</dbReference>
<dbReference type="EMBL" id="LN999011">
    <property type="protein sequence ID" value="CUX76679.1"/>
    <property type="molecule type" value="Genomic_DNA"/>
</dbReference>
<evidence type="ECO:0000256" key="1">
    <source>
        <dbReference type="ARBA" id="ARBA00006975"/>
    </source>
</evidence>
<dbReference type="InterPro" id="IPR011032">
    <property type="entry name" value="GroES-like_sf"/>
</dbReference>
<comment type="similarity">
    <text evidence="1">Belongs to the GroES chaperonin family.</text>
</comment>
<dbReference type="GO" id="GO:0044183">
    <property type="term" value="F:protein folding chaperone"/>
    <property type="evidence" value="ECO:0007669"/>
    <property type="project" value="InterPro"/>
</dbReference>
<dbReference type="CDD" id="cd00320">
    <property type="entry name" value="cpn10"/>
    <property type="match status" value="1"/>
</dbReference>
<dbReference type="AlphaFoldDB" id="A0A143WNG5"/>
<dbReference type="Pfam" id="PF00166">
    <property type="entry name" value="Cpn10"/>
    <property type="match status" value="1"/>
</dbReference>
<gene>
    <name evidence="3" type="primary">groS</name>
    <name evidence="3" type="ORF">MHIR_TP00043</name>
</gene>
<evidence type="ECO:0000313" key="4">
    <source>
        <dbReference type="Proteomes" id="UP000075242"/>
    </source>
</evidence>
<protein>
    <submittedName>
        <fullName evidence="3">10 kDa chaperonin</fullName>
    </submittedName>
</protein>
<accession>A0A143WNG5</accession>
<reference evidence="4" key="1">
    <citation type="submission" date="2016-01" db="EMBL/GenBank/DDBJ databases">
        <authorList>
            <person name="Husnik F."/>
        </authorList>
    </citation>
    <scope>NUCLEOTIDE SEQUENCE [LARGE SCALE GENOMIC DNA]</scope>
</reference>
<dbReference type="PATRIC" id="fig|189385.8.peg.53"/>
<dbReference type="InterPro" id="IPR037124">
    <property type="entry name" value="Chaperonin_GroES_sf"/>
</dbReference>
<organism evidence="3 4">
    <name type="scientific">Tremblaya princeps</name>
    <dbReference type="NCBI Taxonomy" id="189385"/>
    <lineage>
        <taxon>Bacteria</taxon>
        <taxon>Pseudomonadati</taxon>
        <taxon>Pseudomonadota</taxon>
        <taxon>Betaproteobacteria</taxon>
        <taxon>Candidatus Tremblayella</taxon>
    </lineage>
</organism>